<reference evidence="2 3" key="1">
    <citation type="submission" date="2018-06" db="EMBL/GenBank/DDBJ databases">
        <title>Genomic Encyclopedia of Type Strains, Phase III (KMG-III): the genomes of soil and plant-associated and newly described type strains.</title>
        <authorList>
            <person name="Whitman W."/>
        </authorList>
    </citation>
    <scope>NUCLEOTIDE SEQUENCE [LARGE SCALE GENOMIC DNA]</scope>
    <source>
        <strain evidence="2 3">CECT 9025</strain>
    </source>
</reference>
<feature type="domain" description="DUF6456" evidence="1">
    <location>
        <begin position="219"/>
        <end position="352"/>
    </location>
</feature>
<protein>
    <recommendedName>
        <fullName evidence="1">DUF6456 domain-containing protein</fullName>
    </recommendedName>
</protein>
<name>A0A318TCW4_9RHOB</name>
<gene>
    <name evidence="2" type="ORF">DFP88_101825</name>
</gene>
<evidence type="ECO:0000313" key="3">
    <source>
        <dbReference type="Proteomes" id="UP000248311"/>
    </source>
</evidence>
<comment type="caution">
    <text evidence="2">The sequence shown here is derived from an EMBL/GenBank/DDBJ whole genome shotgun (WGS) entry which is preliminary data.</text>
</comment>
<keyword evidence="3" id="KW-1185">Reference proteome</keyword>
<dbReference type="AlphaFoldDB" id="A0A318TCW4"/>
<sequence length="360" mass="39140">MPVPYSGETADPLPAWVPEAARHYLAHVEAGRSIRALARGADVHASTILRQVRRLEGRRDDPLVDGALRQLSLCLPRARPPSKERAMKIDRSCPAEGDLAREGLRVLRRLAEPRAVLAVAREMETGLVLRDEEGAAPQRLATVSRSIAEAMALKDWIAAEDPAARILRYRITGPGRAALRALAEAPAGADGFAEAQRPFGAEAREDEAAEADGRLRHMRSALGESPLAGLARRRDKDGKPFLSRDLVAAGERLREDFELAQIGPRVTQDWDRFLSGSPATGRGGKTPSGLGARDRVAAALSDLGPGLGDVALRCCCYLEGMESLEKRMGWSARSGKIVLRIALQRLRRHYDESPHGQMIG</sequence>
<dbReference type="Pfam" id="PF20057">
    <property type="entry name" value="DUF6456"/>
    <property type="match status" value="1"/>
</dbReference>
<organism evidence="2 3">
    <name type="scientific">Pseudoroseicyclus aestuarii</name>
    <dbReference type="NCBI Taxonomy" id="1795041"/>
    <lineage>
        <taxon>Bacteria</taxon>
        <taxon>Pseudomonadati</taxon>
        <taxon>Pseudomonadota</taxon>
        <taxon>Alphaproteobacteria</taxon>
        <taxon>Rhodobacterales</taxon>
        <taxon>Paracoccaceae</taxon>
        <taxon>Pseudoroseicyclus</taxon>
    </lineage>
</organism>
<evidence type="ECO:0000313" key="2">
    <source>
        <dbReference type="EMBL" id="PYE86148.1"/>
    </source>
</evidence>
<dbReference type="RefSeq" id="WP_110813140.1">
    <property type="nucleotide sequence ID" value="NZ_QJTE01000001.1"/>
</dbReference>
<dbReference type="EMBL" id="QJTE01000001">
    <property type="protein sequence ID" value="PYE86148.1"/>
    <property type="molecule type" value="Genomic_DNA"/>
</dbReference>
<proteinExistence type="predicted"/>
<dbReference type="OrthoDB" id="7476630at2"/>
<evidence type="ECO:0000259" key="1">
    <source>
        <dbReference type="Pfam" id="PF20057"/>
    </source>
</evidence>
<dbReference type="Proteomes" id="UP000248311">
    <property type="component" value="Unassembled WGS sequence"/>
</dbReference>
<dbReference type="InterPro" id="IPR045599">
    <property type="entry name" value="DUF6456"/>
</dbReference>
<accession>A0A318TCW4</accession>